<reference evidence="1 2" key="1">
    <citation type="submission" date="2021-02" db="EMBL/GenBank/DDBJ databases">
        <title>Characterization of Marinitoga sp. nov. str. BP5-C20A.</title>
        <authorList>
            <person name="Erauso G."/>
            <person name="Postec A."/>
        </authorList>
    </citation>
    <scope>NUCLEOTIDE SEQUENCE [LARGE SCALE GENOMIC DNA]</scope>
    <source>
        <strain evidence="1 2">BP5-C20A</strain>
    </source>
</reference>
<organism evidence="1 2">
    <name type="scientific">Marinitoga aeolica</name>
    <dbReference type="NCBI Taxonomy" id="2809031"/>
    <lineage>
        <taxon>Bacteria</taxon>
        <taxon>Thermotogati</taxon>
        <taxon>Thermotogota</taxon>
        <taxon>Thermotogae</taxon>
        <taxon>Petrotogales</taxon>
        <taxon>Petrotogaceae</taxon>
        <taxon>Marinitoga</taxon>
    </lineage>
</organism>
<dbReference type="InterPro" id="IPR035205">
    <property type="entry name" value="DUF5320"/>
</dbReference>
<sequence>MAYYDDYGYGYGRGMGRGRGFGRGMGRGFGYRAGFGRGYGRGFGYGAEYYDYYRPSVEEEKAMLLDYKRYLEEELHFVEERLRDIDKYSQGGDR</sequence>
<protein>
    <submittedName>
        <fullName evidence="1">DUF5320 family protein</fullName>
    </submittedName>
</protein>
<name>A0ABY8PSR7_9BACT</name>
<proteinExistence type="predicted"/>
<keyword evidence="2" id="KW-1185">Reference proteome</keyword>
<dbReference type="RefSeq" id="WP_281000297.1">
    <property type="nucleotide sequence ID" value="NZ_CP069362.1"/>
</dbReference>
<evidence type="ECO:0000313" key="2">
    <source>
        <dbReference type="Proteomes" id="UP001232493"/>
    </source>
</evidence>
<dbReference type="EMBL" id="CP069362">
    <property type="protein sequence ID" value="WGS65668.1"/>
    <property type="molecule type" value="Genomic_DNA"/>
</dbReference>
<evidence type="ECO:0000313" key="1">
    <source>
        <dbReference type="EMBL" id="WGS65668.1"/>
    </source>
</evidence>
<dbReference type="Proteomes" id="UP001232493">
    <property type="component" value="Chromosome"/>
</dbReference>
<accession>A0ABY8PSR7</accession>
<dbReference type="Pfam" id="PF17253">
    <property type="entry name" value="DUF5320"/>
    <property type="match status" value="1"/>
</dbReference>
<gene>
    <name evidence="1" type="ORF">JRV97_03710</name>
</gene>